<dbReference type="InterPro" id="IPR050251">
    <property type="entry name" value="HpcH-HpaI_aldolase"/>
</dbReference>
<feature type="compositionally biased region" description="Low complexity" evidence="4">
    <location>
        <begin position="12"/>
        <end position="26"/>
    </location>
</feature>
<comment type="similarity">
    <text evidence="1">Belongs to the HpcH/HpaI aldolase family.</text>
</comment>
<dbReference type="Proteomes" id="UP000515211">
    <property type="component" value="Chromosome 1"/>
</dbReference>
<dbReference type="RefSeq" id="XP_015958404.1">
    <property type="nucleotide sequence ID" value="XM_016102918.1"/>
</dbReference>
<dbReference type="Gene3D" id="3.20.20.60">
    <property type="entry name" value="Phosphoenolpyruvate-binding domains"/>
    <property type="match status" value="1"/>
</dbReference>
<reference evidence="6" key="1">
    <citation type="journal article" date="2016" name="Nat. Genet.">
        <title>The genome sequences of Arachis duranensis and Arachis ipaensis, the diploid ancestors of cultivated peanut.</title>
        <authorList>
            <person name="Bertioli D.J."/>
            <person name="Cannon S.B."/>
            <person name="Froenicke L."/>
            <person name="Huang G."/>
            <person name="Farmer A.D."/>
            <person name="Cannon E.K."/>
            <person name="Liu X."/>
            <person name="Gao D."/>
            <person name="Clevenger J."/>
            <person name="Dash S."/>
            <person name="Ren L."/>
            <person name="Moretzsohn M.C."/>
            <person name="Shirasawa K."/>
            <person name="Huang W."/>
            <person name="Vidigal B."/>
            <person name="Abernathy B."/>
            <person name="Chu Y."/>
            <person name="Niederhuth C.E."/>
            <person name="Umale P."/>
            <person name="Araujo A.C."/>
            <person name="Kozik A."/>
            <person name="Kim K.D."/>
            <person name="Burow M.D."/>
            <person name="Varshney R.K."/>
            <person name="Wang X."/>
            <person name="Zhang X."/>
            <person name="Barkley N."/>
            <person name="Guimaraes P.M."/>
            <person name="Isobe S."/>
            <person name="Guo B."/>
            <person name="Liao B."/>
            <person name="Stalker H.T."/>
            <person name="Schmitz R.J."/>
            <person name="Scheffler B.E."/>
            <person name="Leal-Bertioli S.C."/>
            <person name="Xun X."/>
            <person name="Jackson S.A."/>
            <person name="Michelmore R."/>
            <person name="Ozias-Akins P."/>
        </authorList>
    </citation>
    <scope>NUCLEOTIDE SEQUENCE [LARGE SCALE GENOMIC DNA]</scope>
    <source>
        <strain evidence="6">cv. V14167</strain>
    </source>
</reference>
<keyword evidence="6" id="KW-1185">Reference proteome</keyword>
<proteinExistence type="inferred from homology"/>
<evidence type="ECO:0000313" key="7">
    <source>
        <dbReference type="RefSeq" id="XP_015958404.1"/>
    </source>
</evidence>
<dbReference type="InterPro" id="IPR005000">
    <property type="entry name" value="Aldolase/citrate-lyase_domain"/>
</dbReference>
<name>A0A6P4CY55_ARADU</name>
<dbReference type="AlphaFoldDB" id="A0A6P4CY55"/>
<keyword evidence="3" id="KW-0456">Lyase</keyword>
<dbReference type="Pfam" id="PF03328">
    <property type="entry name" value="HpcH_HpaI"/>
    <property type="match status" value="1"/>
</dbReference>
<dbReference type="SUPFAM" id="SSF51621">
    <property type="entry name" value="Phosphoenolpyruvate/pyruvate domain"/>
    <property type="match status" value="1"/>
</dbReference>
<evidence type="ECO:0000256" key="2">
    <source>
        <dbReference type="ARBA" id="ARBA00022723"/>
    </source>
</evidence>
<evidence type="ECO:0000256" key="1">
    <source>
        <dbReference type="ARBA" id="ARBA00005568"/>
    </source>
</evidence>
<sequence>MEFETNYHINVNGNGNTKINGNGNTKDSGIGNCNSNDIHHRHTNGHHHNNDHAVYEANQVIVATVNQPKSIKARLQAGDCLYGMSFLSFCPTMVEIAGWYPPNGVRGVATPIVRASRFGIDESYAKKYEKDLLILCQVETAEAVENVEGIAAVDGVDGIMVGPLDLSASVGCMHDPRNEKVKEMMRKIESTVLGMKRKEGGGPYLAGFAMPFDGPDQFRSRGYKLIRGVTDVGLFKNACVGDVSKFNMNKKRVVNGEY</sequence>
<dbReference type="InterPro" id="IPR015813">
    <property type="entry name" value="Pyrv/PenolPyrv_kinase-like_dom"/>
</dbReference>
<evidence type="ECO:0000313" key="6">
    <source>
        <dbReference type="Proteomes" id="UP000515211"/>
    </source>
</evidence>
<accession>A0A6P4CY55</accession>
<gene>
    <name evidence="7" type="primary">LOC107482430</name>
</gene>
<feature type="domain" description="HpcH/HpaI aldolase/citrate lyase" evidence="5">
    <location>
        <begin position="100"/>
        <end position="238"/>
    </location>
</feature>
<dbReference type="GeneID" id="107482430"/>
<keyword evidence="2" id="KW-0479">Metal-binding</keyword>
<dbReference type="PANTHER" id="PTHR30502:SF0">
    <property type="entry name" value="PHOSPHOENOLPYRUVATE CARBOXYLASE FAMILY PROTEIN"/>
    <property type="match status" value="1"/>
</dbReference>
<dbReference type="InterPro" id="IPR040442">
    <property type="entry name" value="Pyrv_kinase-like_dom_sf"/>
</dbReference>
<dbReference type="PANTHER" id="PTHR30502">
    <property type="entry name" value="2-KETO-3-DEOXY-L-RHAMNONATE ALDOLASE"/>
    <property type="match status" value="1"/>
</dbReference>
<feature type="region of interest" description="Disordered" evidence="4">
    <location>
        <begin position="12"/>
        <end position="50"/>
    </location>
</feature>
<organism evidence="6 7">
    <name type="scientific">Arachis duranensis</name>
    <name type="common">Wild peanut</name>
    <dbReference type="NCBI Taxonomy" id="130453"/>
    <lineage>
        <taxon>Eukaryota</taxon>
        <taxon>Viridiplantae</taxon>
        <taxon>Streptophyta</taxon>
        <taxon>Embryophyta</taxon>
        <taxon>Tracheophyta</taxon>
        <taxon>Spermatophyta</taxon>
        <taxon>Magnoliopsida</taxon>
        <taxon>eudicotyledons</taxon>
        <taxon>Gunneridae</taxon>
        <taxon>Pentapetalae</taxon>
        <taxon>rosids</taxon>
        <taxon>fabids</taxon>
        <taxon>Fabales</taxon>
        <taxon>Fabaceae</taxon>
        <taxon>Papilionoideae</taxon>
        <taxon>50 kb inversion clade</taxon>
        <taxon>dalbergioids sensu lato</taxon>
        <taxon>Dalbergieae</taxon>
        <taxon>Pterocarpus clade</taxon>
        <taxon>Arachis</taxon>
    </lineage>
</organism>
<dbReference type="GO" id="GO:0005737">
    <property type="term" value="C:cytoplasm"/>
    <property type="evidence" value="ECO:0007669"/>
    <property type="project" value="TreeGrafter"/>
</dbReference>
<evidence type="ECO:0000256" key="4">
    <source>
        <dbReference type="SAM" id="MobiDB-lite"/>
    </source>
</evidence>
<reference evidence="7" key="2">
    <citation type="submission" date="2025-08" db="UniProtKB">
        <authorList>
            <consortium name="RefSeq"/>
        </authorList>
    </citation>
    <scope>IDENTIFICATION</scope>
    <source>
        <tissue evidence="7">Whole plant</tissue>
    </source>
</reference>
<evidence type="ECO:0000259" key="5">
    <source>
        <dbReference type="Pfam" id="PF03328"/>
    </source>
</evidence>
<dbReference type="KEGG" id="adu:107482430"/>
<protein>
    <submittedName>
        <fullName evidence="7">Uncharacterized protein LOC107482430</fullName>
    </submittedName>
</protein>
<dbReference type="GO" id="GO:0016832">
    <property type="term" value="F:aldehyde-lyase activity"/>
    <property type="evidence" value="ECO:0007669"/>
    <property type="project" value="TreeGrafter"/>
</dbReference>
<dbReference type="GO" id="GO:0046872">
    <property type="term" value="F:metal ion binding"/>
    <property type="evidence" value="ECO:0007669"/>
    <property type="project" value="UniProtKB-KW"/>
</dbReference>
<evidence type="ECO:0000256" key="3">
    <source>
        <dbReference type="ARBA" id="ARBA00023239"/>
    </source>
</evidence>